<evidence type="ECO:0000256" key="12">
    <source>
        <dbReference type="PIRSR" id="PIRSR006816-1"/>
    </source>
</evidence>
<evidence type="ECO:0000256" key="9">
    <source>
        <dbReference type="ARBA" id="ARBA00023004"/>
    </source>
</evidence>
<comment type="similarity">
    <text evidence="1 11">Belongs to the PyrK family.</text>
</comment>
<gene>
    <name evidence="14" type="primary">pyrK_2</name>
    <name evidence="11" type="synonym">pyrK</name>
    <name evidence="14" type="ORF">CROST_034080</name>
</gene>
<evidence type="ECO:0000256" key="10">
    <source>
        <dbReference type="ARBA" id="ARBA00023014"/>
    </source>
</evidence>
<keyword evidence="8 11" id="KW-0249">Electron transport</keyword>
<dbReference type="GO" id="GO:0016491">
    <property type="term" value="F:oxidoreductase activity"/>
    <property type="evidence" value="ECO:0007669"/>
    <property type="project" value="InterPro"/>
</dbReference>
<dbReference type="Pfam" id="PF10418">
    <property type="entry name" value="DHODB_Fe-S_bind"/>
    <property type="match status" value="1"/>
</dbReference>
<dbReference type="KEGG" id="crw:CROST_034080"/>
<evidence type="ECO:0000256" key="4">
    <source>
        <dbReference type="ARBA" id="ARBA00022714"/>
    </source>
</evidence>
<sequence length="246" mass="27485">MKEKYTVEKVYENVKVEEGIYKLSIKGKFEVKPGQFYLLRAWDIEPTLSRPISIHDVDDEKISFLYSVVGRGTEILSKLKNGDEIKITGPLGNGFDSEIISGKVAIICGGIGTAPMLYLAKTLKNSTVDFYAGFRTESTIVDNVEKYVNKLELSTEDGSIGHKGYVTDNFKPEEYDYVLCCGPEIMMYKVVRMCEEKNVPVYISMEKKMACGIGACLVCTCKTKSGRKRTCKEGPVFLGSELILNE</sequence>
<dbReference type="GO" id="GO:0050660">
    <property type="term" value="F:flavin adenine dinucleotide binding"/>
    <property type="evidence" value="ECO:0007669"/>
    <property type="project" value="InterPro"/>
</dbReference>
<comment type="cofactor">
    <cofactor evidence="11">
        <name>[2Fe-2S] cluster</name>
        <dbReference type="ChEBI" id="CHEBI:190135"/>
    </cofactor>
    <text evidence="11">Binds 1 [2Fe-2S] cluster per subunit.</text>
</comment>
<accession>A0A1S8KZ53</accession>
<dbReference type="SUPFAM" id="SSF52343">
    <property type="entry name" value="Ferredoxin reductase-like, C-terminal NADP-linked domain"/>
    <property type="match status" value="1"/>
</dbReference>
<dbReference type="NCBIfam" id="NF000798">
    <property type="entry name" value="PRK00054.1-3"/>
    <property type="match status" value="1"/>
</dbReference>
<feature type="binding site" evidence="11 12">
    <location>
        <begin position="72"/>
        <end position="73"/>
    </location>
    <ligand>
        <name>FAD</name>
        <dbReference type="ChEBI" id="CHEBI:57692"/>
    </ligand>
</feature>
<evidence type="ECO:0000256" key="1">
    <source>
        <dbReference type="ARBA" id="ARBA00006422"/>
    </source>
</evidence>
<keyword evidence="10 11" id="KW-0411">Iron-sulfur</keyword>
<dbReference type="InterPro" id="IPR017938">
    <property type="entry name" value="Riboflavin_synthase-like_b-brl"/>
</dbReference>
<evidence type="ECO:0000256" key="3">
    <source>
        <dbReference type="ARBA" id="ARBA00022630"/>
    </source>
</evidence>
<dbReference type="InterPro" id="IPR050353">
    <property type="entry name" value="PyrK_electron_transfer"/>
</dbReference>
<feature type="binding site" evidence="11 12">
    <location>
        <begin position="50"/>
        <end position="53"/>
    </location>
    <ligand>
        <name>FAD</name>
        <dbReference type="ChEBI" id="CHEBI:57692"/>
    </ligand>
</feature>
<dbReference type="PANTHER" id="PTHR43513:SF3">
    <property type="entry name" value="DIHYDROOROTATE DEHYDROGENASE B (NAD(+)), ELECTRON TRANSFER SUBUNIT-RELATED"/>
    <property type="match status" value="1"/>
</dbReference>
<evidence type="ECO:0000256" key="8">
    <source>
        <dbReference type="ARBA" id="ARBA00022982"/>
    </source>
</evidence>
<proteinExistence type="inferred from homology"/>
<dbReference type="PIRSF" id="PIRSF006816">
    <property type="entry name" value="Cyc3_hyd_g"/>
    <property type="match status" value="1"/>
</dbReference>
<comment type="caution">
    <text evidence="11">Lacks conserved residue(s) required for the propagation of feature annotation.</text>
</comment>
<evidence type="ECO:0000256" key="7">
    <source>
        <dbReference type="ARBA" id="ARBA00022975"/>
    </source>
</evidence>
<dbReference type="InterPro" id="IPR017927">
    <property type="entry name" value="FAD-bd_FR_type"/>
</dbReference>
<dbReference type="Gene3D" id="2.10.240.10">
    <property type="entry name" value="Dihydroorotate dehydrogenase, electron transfer subunit"/>
    <property type="match status" value="1"/>
</dbReference>
<comment type="pathway">
    <text evidence="11">Pyrimidine metabolism; UMP biosynthesis via de novo pathway; orotate from (S)-dihydroorotate (NAD(+) route): step 1/1.</text>
</comment>
<evidence type="ECO:0000256" key="2">
    <source>
        <dbReference type="ARBA" id="ARBA00022448"/>
    </source>
</evidence>
<comment type="subunit">
    <text evidence="11">Heterotetramer of 2 PyrK and 2 PyrD type B subunits.</text>
</comment>
<dbReference type="InterPro" id="IPR019480">
    <property type="entry name" value="Dihydroorotate_DH_Fe-S-bd"/>
</dbReference>
<dbReference type="InterPro" id="IPR039261">
    <property type="entry name" value="FNR_nucleotide-bd"/>
</dbReference>
<feature type="binding site" evidence="11 13">
    <location>
        <position position="211"/>
    </location>
    <ligand>
        <name>[2Fe-2S] cluster</name>
        <dbReference type="ChEBI" id="CHEBI:190135"/>
    </ligand>
</feature>
<keyword evidence="15" id="KW-1185">Reference proteome</keyword>
<dbReference type="Proteomes" id="UP000190951">
    <property type="component" value="Chromosome"/>
</dbReference>
<keyword evidence="7 11" id="KW-0665">Pyrimidine biosynthesis</keyword>
<evidence type="ECO:0000256" key="5">
    <source>
        <dbReference type="ARBA" id="ARBA00022723"/>
    </source>
</evidence>
<dbReference type="SUPFAM" id="SSF63380">
    <property type="entry name" value="Riboflavin synthase domain-like"/>
    <property type="match status" value="1"/>
</dbReference>
<comment type="function">
    <text evidence="11">Responsible for channeling the electrons from the oxidation of dihydroorotate from the FMN redox center in the PyrD type B subunit to the ultimate electron acceptor NAD(+).</text>
</comment>
<keyword evidence="3 11" id="KW-0285">Flavoprotein</keyword>
<organism evidence="14 15">
    <name type="scientific">Clostridium felsineum</name>
    <dbReference type="NCBI Taxonomy" id="36839"/>
    <lineage>
        <taxon>Bacteria</taxon>
        <taxon>Bacillati</taxon>
        <taxon>Bacillota</taxon>
        <taxon>Clostridia</taxon>
        <taxon>Eubacteriales</taxon>
        <taxon>Clostridiaceae</taxon>
        <taxon>Clostridium</taxon>
    </lineage>
</organism>
<evidence type="ECO:0000313" key="15">
    <source>
        <dbReference type="Proteomes" id="UP000190951"/>
    </source>
</evidence>
<evidence type="ECO:0000256" key="11">
    <source>
        <dbReference type="HAMAP-Rule" id="MF_01211"/>
    </source>
</evidence>
<dbReference type="HAMAP" id="MF_01211">
    <property type="entry name" value="DHODB_Fe_S_bind"/>
    <property type="match status" value="1"/>
</dbReference>
<reference evidence="14 15" key="1">
    <citation type="submission" date="2022-04" db="EMBL/GenBank/DDBJ databases">
        <title>Genome sequence of C. roseum typestrain.</title>
        <authorList>
            <person name="Poehlein A."/>
            <person name="Schoch T."/>
            <person name="Duerre P."/>
            <person name="Daniel R."/>
        </authorList>
    </citation>
    <scope>NUCLEOTIDE SEQUENCE [LARGE SCALE GENOMIC DNA]</scope>
    <source>
        <strain evidence="14 15">DSM 7320</strain>
    </source>
</reference>
<name>A0A1S8KZ53_9CLOT</name>
<dbReference type="GO" id="GO:0044205">
    <property type="term" value="P:'de novo' UMP biosynthetic process"/>
    <property type="evidence" value="ECO:0007669"/>
    <property type="project" value="UniProtKB-UniRule"/>
</dbReference>
<keyword evidence="4 11" id="KW-0001">2Fe-2S</keyword>
<dbReference type="EMBL" id="CP096983">
    <property type="protein sequence ID" value="URZ12685.1"/>
    <property type="molecule type" value="Genomic_DNA"/>
</dbReference>
<comment type="cofactor">
    <cofactor evidence="13">
        <name>[2Fe-2S] cluster</name>
        <dbReference type="ChEBI" id="CHEBI:190135"/>
    </cofactor>
    <text evidence="13">Binds 1 [2Fe-2S] cluster per subunit.</text>
</comment>
<dbReference type="InterPro" id="IPR023455">
    <property type="entry name" value="Dihydroorotate_DHASE_ETsu"/>
</dbReference>
<keyword evidence="5 11" id="KW-0479">Metal-binding</keyword>
<keyword evidence="2 11" id="KW-0813">Transport</keyword>
<feature type="binding site" evidence="11 13">
    <location>
        <position position="231"/>
    </location>
    <ligand>
        <name>[2Fe-2S] cluster</name>
        <dbReference type="ChEBI" id="CHEBI:190135"/>
    </ligand>
</feature>
<protein>
    <recommendedName>
        <fullName evidence="11">Dihydroorotate dehydrogenase B (NAD(+)), electron transfer subunit</fullName>
    </recommendedName>
    <alternativeName>
        <fullName evidence="11">Dihydroorotate oxidase B, electron transfer subunit</fullName>
    </alternativeName>
</protein>
<dbReference type="Gene3D" id="2.40.30.10">
    <property type="entry name" value="Translation factors"/>
    <property type="match status" value="1"/>
</dbReference>
<feature type="binding site" evidence="11 13">
    <location>
        <position position="216"/>
    </location>
    <ligand>
        <name>[2Fe-2S] cluster</name>
        <dbReference type="ChEBI" id="CHEBI:190135"/>
    </ligand>
</feature>
<dbReference type="InterPro" id="IPR012165">
    <property type="entry name" value="Cyt_c3_hydrogenase_gsu"/>
</dbReference>
<dbReference type="STRING" id="84029.CROST_40620"/>
<evidence type="ECO:0000256" key="6">
    <source>
        <dbReference type="ARBA" id="ARBA00022827"/>
    </source>
</evidence>
<dbReference type="Gene3D" id="3.40.50.80">
    <property type="entry name" value="Nucleotide-binding domain of ferredoxin-NADP reductase (FNR) module"/>
    <property type="match status" value="1"/>
</dbReference>
<dbReference type="GO" id="GO:0051537">
    <property type="term" value="F:2 iron, 2 sulfur cluster binding"/>
    <property type="evidence" value="ECO:0007669"/>
    <property type="project" value="UniProtKB-KW"/>
</dbReference>
<dbReference type="GO" id="GO:0046872">
    <property type="term" value="F:metal ion binding"/>
    <property type="evidence" value="ECO:0007669"/>
    <property type="project" value="UniProtKB-KW"/>
</dbReference>
<dbReference type="RefSeq" id="WP_077833186.1">
    <property type="nucleotide sequence ID" value="NZ_CP096983.1"/>
</dbReference>
<evidence type="ECO:0000313" key="14">
    <source>
        <dbReference type="EMBL" id="URZ12685.1"/>
    </source>
</evidence>
<keyword evidence="6 11" id="KW-0274">FAD</keyword>
<dbReference type="CDD" id="cd06218">
    <property type="entry name" value="DHOD_e_trans"/>
    <property type="match status" value="1"/>
</dbReference>
<keyword evidence="9 11" id="KW-0408">Iron</keyword>
<dbReference type="InterPro" id="IPR037117">
    <property type="entry name" value="Dihydroorotate_DH_ele_sf"/>
</dbReference>
<feature type="binding site" evidence="11 13">
    <location>
        <position position="219"/>
    </location>
    <ligand>
        <name>[2Fe-2S] cluster</name>
        <dbReference type="ChEBI" id="CHEBI:190135"/>
    </ligand>
</feature>
<dbReference type="PROSITE" id="PS51384">
    <property type="entry name" value="FAD_FR"/>
    <property type="match status" value="1"/>
</dbReference>
<dbReference type="PANTHER" id="PTHR43513">
    <property type="entry name" value="DIHYDROOROTATE DEHYDROGENASE B (NAD(+)), ELECTRON TRANSFER SUBUNIT"/>
    <property type="match status" value="1"/>
</dbReference>
<evidence type="ECO:0000256" key="13">
    <source>
        <dbReference type="PIRSR" id="PIRSR006816-2"/>
    </source>
</evidence>
<comment type="cofactor">
    <cofactor evidence="11 12">
        <name>FAD</name>
        <dbReference type="ChEBI" id="CHEBI:57692"/>
    </cofactor>
    <text evidence="11 12">Binds 1 FAD per subunit.</text>
</comment>
<dbReference type="AlphaFoldDB" id="A0A1S8KZ53"/>
<dbReference type="GO" id="GO:0009055">
    <property type="term" value="F:electron transfer activity"/>
    <property type="evidence" value="ECO:0007669"/>
    <property type="project" value="UniProtKB-UniRule"/>
</dbReference>